<comment type="similarity">
    <text evidence="1">Belongs to the L-aspartate dehydrogenase family.</text>
</comment>
<gene>
    <name evidence="5" type="ORF">TCAL_10023</name>
</gene>
<dbReference type="Gene3D" id="3.30.360.10">
    <property type="entry name" value="Dihydrodipicolinate Reductase, domain 2"/>
    <property type="match status" value="1"/>
</dbReference>
<reference evidence="5 6" key="1">
    <citation type="journal article" date="2018" name="Nat. Ecol. Evol.">
        <title>Genomic signatures of mitonuclear coevolution across populations of Tigriopus californicus.</title>
        <authorList>
            <person name="Barreto F.S."/>
            <person name="Watson E.T."/>
            <person name="Lima T.G."/>
            <person name="Willett C.S."/>
            <person name="Edmands S."/>
            <person name="Li W."/>
            <person name="Burton R.S."/>
        </authorList>
    </citation>
    <scope>NUCLEOTIDE SEQUENCE [LARGE SCALE GENOMIC DNA]</scope>
    <source>
        <strain evidence="5 6">San Diego</strain>
    </source>
</reference>
<evidence type="ECO:0000313" key="6">
    <source>
        <dbReference type="Proteomes" id="UP000318571"/>
    </source>
</evidence>
<dbReference type="SUPFAM" id="SSF55347">
    <property type="entry name" value="Glyceraldehyde-3-phosphate dehydrogenase-like, C-terminal domain"/>
    <property type="match status" value="1"/>
</dbReference>
<evidence type="ECO:0000259" key="4">
    <source>
        <dbReference type="Pfam" id="PF03447"/>
    </source>
</evidence>
<dbReference type="GO" id="GO:0050661">
    <property type="term" value="F:NADP binding"/>
    <property type="evidence" value="ECO:0007669"/>
    <property type="project" value="InterPro"/>
</dbReference>
<dbReference type="Gene3D" id="3.40.50.720">
    <property type="entry name" value="NAD(P)-binding Rossmann-like Domain"/>
    <property type="match status" value="1"/>
</dbReference>
<keyword evidence="6" id="KW-1185">Reference proteome</keyword>
<dbReference type="InterPro" id="IPR002811">
    <property type="entry name" value="Asp_DH"/>
</dbReference>
<dbReference type="AlphaFoldDB" id="A0A553NX26"/>
<dbReference type="OMA" id="KHPTSFK"/>
<dbReference type="STRING" id="6832.A0A553NX26"/>
<feature type="domain" description="Aspartate dehydrogenase" evidence="3">
    <location>
        <begin position="167"/>
        <end position="255"/>
    </location>
</feature>
<evidence type="ECO:0000313" key="5">
    <source>
        <dbReference type="EMBL" id="TRY69983.1"/>
    </source>
</evidence>
<sequence>MRRIGIVGYGHLGQYLTQAIQESNDLELAFVWNRTMDLLTQEAKIPSDLVMRDLRQASEYKPDLIVEVSHPSVTFKHGEYFLQVCDFMIGSPTALADPALEAKLKAKALEHGHGLYVPSGALWGGEDIRKMADRGTLKGLCVTMRKHPTSFKIDGQLRALNEQAKDASVTLYHGPVRALCPLAPNNVNTMAAAAIAAHNLGFDGVQGRLISDPSLSDWHVVEVSVEGPEMHGQRFKVDTIRRNPAAIGAVSGSATYASFFSSTLLAHGKGAGVFLC</sequence>
<dbReference type="PANTHER" id="PTHR31873">
    <property type="entry name" value="L-ASPARTATE DEHYDROGENASE-RELATED"/>
    <property type="match status" value="1"/>
</dbReference>
<dbReference type="EMBL" id="VCGU01000009">
    <property type="protein sequence ID" value="TRY69983.1"/>
    <property type="molecule type" value="Genomic_DNA"/>
</dbReference>
<dbReference type="InterPro" id="IPR036291">
    <property type="entry name" value="NAD(P)-bd_dom_sf"/>
</dbReference>
<evidence type="ECO:0000256" key="2">
    <source>
        <dbReference type="ARBA" id="ARBA00020169"/>
    </source>
</evidence>
<protein>
    <recommendedName>
        <fullName evidence="2">Aspartate dehydrogenase domain-containing protein</fullName>
    </recommendedName>
</protein>
<dbReference type="SUPFAM" id="SSF51735">
    <property type="entry name" value="NAD(P)-binding Rossmann-fold domains"/>
    <property type="match status" value="1"/>
</dbReference>
<dbReference type="Pfam" id="PF01958">
    <property type="entry name" value="Asp_DH_C"/>
    <property type="match status" value="1"/>
</dbReference>
<dbReference type="PANTHER" id="PTHR31873:SF6">
    <property type="entry name" value="ASPARTATE DEHYDROGENASE DOMAIN-CONTAINING PROTEIN"/>
    <property type="match status" value="1"/>
</dbReference>
<comment type="caution">
    <text evidence="5">The sequence shown here is derived from an EMBL/GenBank/DDBJ whole genome shotgun (WGS) entry which is preliminary data.</text>
</comment>
<dbReference type="GO" id="GO:0033735">
    <property type="term" value="F:aspartate dehydrogenase [NAD(P)+] activity"/>
    <property type="evidence" value="ECO:0007669"/>
    <property type="project" value="InterPro"/>
</dbReference>
<name>A0A553NX26_TIGCA</name>
<dbReference type="InterPro" id="IPR005106">
    <property type="entry name" value="Asp/hSer_DH_NAD-bd"/>
</dbReference>
<dbReference type="Proteomes" id="UP000318571">
    <property type="component" value="Chromosome 9"/>
</dbReference>
<accession>A0A553NX26</accession>
<dbReference type="OrthoDB" id="4310724at2759"/>
<dbReference type="Pfam" id="PF03447">
    <property type="entry name" value="NAD_binding_3"/>
    <property type="match status" value="1"/>
</dbReference>
<proteinExistence type="inferred from homology"/>
<feature type="domain" description="Aspartate/homoserine dehydrogenase NAD-binding" evidence="4">
    <location>
        <begin position="8"/>
        <end position="118"/>
    </location>
</feature>
<dbReference type="GO" id="GO:0009435">
    <property type="term" value="P:NAD+ biosynthetic process"/>
    <property type="evidence" value="ECO:0007669"/>
    <property type="project" value="InterPro"/>
</dbReference>
<evidence type="ECO:0000256" key="1">
    <source>
        <dbReference type="ARBA" id="ARBA00008331"/>
    </source>
</evidence>
<evidence type="ECO:0000259" key="3">
    <source>
        <dbReference type="Pfam" id="PF01958"/>
    </source>
</evidence>
<organism evidence="5 6">
    <name type="scientific">Tigriopus californicus</name>
    <name type="common">Marine copepod</name>
    <dbReference type="NCBI Taxonomy" id="6832"/>
    <lineage>
        <taxon>Eukaryota</taxon>
        <taxon>Metazoa</taxon>
        <taxon>Ecdysozoa</taxon>
        <taxon>Arthropoda</taxon>
        <taxon>Crustacea</taxon>
        <taxon>Multicrustacea</taxon>
        <taxon>Hexanauplia</taxon>
        <taxon>Copepoda</taxon>
        <taxon>Harpacticoida</taxon>
        <taxon>Harpacticidae</taxon>
        <taxon>Tigriopus</taxon>
    </lineage>
</organism>